<dbReference type="Gene3D" id="2.40.170.20">
    <property type="entry name" value="TonB-dependent receptor, beta-barrel domain"/>
    <property type="match status" value="1"/>
</dbReference>
<dbReference type="InterPro" id="IPR000531">
    <property type="entry name" value="Beta-barrel_TonB"/>
</dbReference>
<keyword evidence="2 8" id="KW-0813">Transport</keyword>
<evidence type="ECO:0000256" key="1">
    <source>
        <dbReference type="ARBA" id="ARBA00004571"/>
    </source>
</evidence>
<organism evidence="13 14">
    <name type="scientific">Acetobacteroides hydrogenigenes</name>
    <dbReference type="NCBI Taxonomy" id="979970"/>
    <lineage>
        <taxon>Bacteria</taxon>
        <taxon>Pseudomonadati</taxon>
        <taxon>Bacteroidota</taxon>
        <taxon>Bacteroidia</taxon>
        <taxon>Bacteroidales</taxon>
        <taxon>Rikenellaceae</taxon>
        <taxon>Acetobacteroides</taxon>
    </lineage>
</organism>
<keyword evidence="10" id="KW-0732">Signal</keyword>
<proteinExistence type="inferred from homology"/>
<comment type="similarity">
    <text evidence="8 9">Belongs to the TonB-dependent receptor family.</text>
</comment>
<evidence type="ECO:0000256" key="2">
    <source>
        <dbReference type="ARBA" id="ARBA00022448"/>
    </source>
</evidence>
<evidence type="ECO:0000259" key="12">
    <source>
        <dbReference type="Pfam" id="PF07715"/>
    </source>
</evidence>
<keyword evidence="4 8" id="KW-0812">Transmembrane</keyword>
<evidence type="ECO:0000256" key="5">
    <source>
        <dbReference type="ARBA" id="ARBA00023077"/>
    </source>
</evidence>
<keyword evidence="6 8" id="KW-0472">Membrane</keyword>
<keyword evidence="14" id="KW-1185">Reference proteome</keyword>
<feature type="signal peptide" evidence="10">
    <location>
        <begin position="1"/>
        <end position="21"/>
    </location>
</feature>
<feature type="chain" id="PRO_5020280483" evidence="10">
    <location>
        <begin position="22"/>
        <end position="1070"/>
    </location>
</feature>
<dbReference type="InterPro" id="IPR039426">
    <property type="entry name" value="TonB-dep_rcpt-like"/>
</dbReference>
<dbReference type="Gene3D" id="2.60.40.1120">
    <property type="entry name" value="Carboxypeptidase-like, regulatory domain"/>
    <property type="match status" value="1"/>
</dbReference>
<evidence type="ECO:0000256" key="10">
    <source>
        <dbReference type="SAM" id="SignalP"/>
    </source>
</evidence>
<evidence type="ECO:0000259" key="11">
    <source>
        <dbReference type="Pfam" id="PF00593"/>
    </source>
</evidence>
<dbReference type="SUPFAM" id="SSF49464">
    <property type="entry name" value="Carboxypeptidase regulatory domain-like"/>
    <property type="match status" value="1"/>
</dbReference>
<dbReference type="SUPFAM" id="SSF56935">
    <property type="entry name" value="Porins"/>
    <property type="match status" value="1"/>
</dbReference>
<accession>A0A4R2ES34</accession>
<feature type="domain" description="TonB-dependent receptor-like beta-barrel" evidence="11">
    <location>
        <begin position="437"/>
        <end position="915"/>
    </location>
</feature>
<dbReference type="EMBL" id="SLWB01000004">
    <property type="protein sequence ID" value="TCN70252.1"/>
    <property type="molecule type" value="Genomic_DNA"/>
</dbReference>
<keyword evidence="5 9" id="KW-0798">TonB box</keyword>
<dbReference type="AlphaFoldDB" id="A0A4R2ES34"/>
<evidence type="ECO:0000313" key="13">
    <source>
        <dbReference type="EMBL" id="TCN70252.1"/>
    </source>
</evidence>
<dbReference type="Gene3D" id="2.170.130.10">
    <property type="entry name" value="TonB-dependent receptor, plug domain"/>
    <property type="match status" value="1"/>
</dbReference>
<dbReference type="InterPro" id="IPR023996">
    <property type="entry name" value="TonB-dep_OMP_SusC/RagA"/>
</dbReference>
<keyword evidence="7 8" id="KW-0998">Cell outer membrane</keyword>
<dbReference type="OrthoDB" id="9768177at2"/>
<dbReference type="GO" id="GO:0009279">
    <property type="term" value="C:cell outer membrane"/>
    <property type="evidence" value="ECO:0007669"/>
    <property type="project" value="UniProtKB-SubCell"/>
</dbReference>
<reference evidence="13 14" key="1">
    <citation type="submission" date="2019-03" db="EMBL/GenBank/DDBJ databases">
        <title>Genomic Encyclopedia of Archaeal and Bacterial Type Strains, Phase II (KMG-II): from individual species to whole genera.</title>
        <authorList>
            <person name="Goeker M."/>
        </authorList>
    </citation>
    <scope>NUCLEOTIDE SEQUENCE [LARGE SCALE GENOMIC DNA]</scope>
    <source>
        <strain evidence="13 14">RL-C</strain>
    </source>
</reference>
<dbReference type="Proteomes" id="UP000294830">
    <property type="component" value="Unassembled WGS sequence"/>
</dbReference>
<gene>
    <name evidence="13" type="ORF">CLV25_104211</name>
</gene>
<feature type="domain" description="TonB-dependent receptor plug" evidence="12">
    <location>
        <begin position="121"/>
        <end position="239"/>
    </location>
</feature>
<evidence type="ECO:0000313" key="14">
    <source>
        <dbReference type="Proteomes" id="UP000294830"/>
    </source>
</evidence>
<evidence type="ECO:0000256" key="4">
    <source>
        <dbReference type="ARBA" id="ARBA00022692"/>
    </source>
</evidence>
<dbReference type="Pfam" id="PF00593">
    <property type="entry name" value="TonB_dep_Rec_b-barrel"/>
    <property type="match status" value="1"/>
</dbReference>
<protein>
    <submittedName>
        <fullName evidence="13">TonB-linked SusC/RagA family outer membrane protein</fullName>
    </submittedName>
</protein>
<dbReference type="Pfam" id="PF07715">
    <property type="entry name" value="Plug"/>
    <property type="match status" value="1"/>
</dbReference>
<evidence type="ECO:0000256" key="7">
    <source>
        <dbReference type="ARBA" id="ARBA00023237"/>
    </source>
</evidence>
<dbReference type="PROSITE" id="PS52016">
    <property type="entry name" value="TONB_DEPENDENT_REC_3"/>
    <property type="match status" value="1"/>
</dbReference>
<dbReference type="NCBIfam" id="TIGR04056">
    <property type="entry name" value="OMP_RagA_SusC"/>
    <property type="match status" value="1"/>
</dbReference>
<evidence type="ECO:0000256" key="9">
    <source>
        <dbReference type="RuleBase" id="RU003357"/>
    </source>
</evidence>
<keyword evidence="3 8" id="KW-1134">Transmembrane beta strand</keyword>
<comment type="caution">
    <text evidence="13">The sequence shown here is derived from an EMBL/GenBank/DDBJ whole genome shotgun (WGS) entry which is preliminary data.</text>
</comment>
<dbReference type="InterPro" id="IPR037066">
    <property type="entry name" value="Plug_dom_sf"/>
</dbReference>
<dbReference type="InterPro" id="IPR023997">
    <property type="entry name" value="TonB-dep_OMP_SusC/RagA_CS"/>
</dbReference>
<evidence type="ECO:0000256" key="8">
    <source>
        <dbReference type="PROSITE-ProRule" id="PRU01360"/>
    </source>
</evidence>
<dbReference type="InterPro" id="IPR036942">
    <property type="entry name" value="Beta-barrel_TonB_sf"/>
</dbReference>
<name>A0A4R2ES34_9BACT</name>
<comment type="subcellular location">
    <subcellularLocation>
        <location evidence="1 8">Cell outer membrane</location>
        <topology evidence="1 8">Multi-pass membrane protein</topology>
    </subcellularLocation>
</comment>
<evidence type="ECO:0000256" key="3">
    <source>
        <dbReference type="ARBA" id="ARBA00022452"/>
    </source>
</evidence>
<evidence type="ECO:0000256" key="6">
    <source>
        <dbReference type="ARBA" id="ARBA00023136"/>
    </source>
</evidence>
<dbReference type="InterPro" id="IPR008969">
    <property type="entry name" value="CarboxyPept-like_regulatory"/>
</dbReference>
<dbReference type="Pfam" id="PF13715">
    <property type="entry name" value="CarbopepD_reg_2"/>
    <property type="match status" value="1"/>
</dbReference>
<dbReference type="NCBIfam" id="TIGR04057">
    <property type="entry name" value="SusC_RagA_signa"/>
    <property type="match status" value="1"/>
</dbReference>
<dbReference type="InterPro" id="IPR012910">
    <property type="entry name" value="Plug_dom"/>
</dbReference>
<sequence length="1070" mass="118426">MRRFLTLLVTLLVFGAGTALGQGKQVSGKVLSAEDKQPIPGVSVFVKEASTIGTSTSIDGQFTLKNLPANAKTLVFRFVGFQTQEVAIKGGEINVSLIPETQKIDEVVVTAMGMKKSEKTLGYAASTVKSEDLLAGRSASVMSGIAGKVAGVNVSSSGQTGTSQKVIVRGYSSFSENQPLYVVDGVPIQNNFSGSDGSSDAVDFGNQAGDINPDDVESLTVLKGASATALYGSRAANGVIMITTKRSQQDERITVEYNGSFMASDVLRVPQTQNVFGQGWPDWDRMENGSWGPKLDGRMHDWGAPLDANGKFDPKATGREKRFSYVEDNLRNFYETGFETNNTVSVKGGTKNTGFVFSYGNSYANGVIPTDADKYSRNTFSFRGNTKYNNFDINYSINYVRKDMNNVSAGQGDNGATIFPELLQHAVDVDFQDTKDLNNIYNNTDNYYTVYAENPWWVVKNNGNKYQDDRIYGKAEVNYEILKGLRATARLGGDFTNSRQQRWNAIAKRTVGSYAYEGGKKDEVGYYNERNDAWDQIDFTGLLSGNYKLSNDLGFDGVLGYNFNQRSSSFHNSSLSGLVQPNWYSLENGEVMPLSSSGISRRRLIGAFSQMNFDFRNYWFLTLSLRNDWSSTLPKNKNSFFYWGVNTSAILTDMFKSLQNDYVNFIKVRAAYGQTGNDAPAYRTYSAYFPTQIGVGFGDLYLPFAGVLGLTESNRLGNMGLKPEITTELEFGIDARFFKNRLTFDVAYYNKQTKDQIISATVAPETGYTSRTQNIGKIENQGVEANVRIIPVRTSDLEWEVGVTFAKNKSKVKELWAGTDRYRIASGYEIDFMAIVGQPLGQFLAPAELRVAEGEHAGKIVVNSAGRPLVDAGKKDNVGTSQPDFTMGFNTRLTYKGITLSGVFDWRKGGQFWSYTSHIMNFNGNATKTTFNERQPFVIPNSVKQAGVDANGKPIYVENDIPITNYETYNYYNNSKNTPIQKTFVLPKDYLKLREIAVSYSLPKKFFKSGYVKGVSIGVVGRNLFLWTPKDNNFVDPEATNYGNDITSELGEFAAAPTTRNYGGSIKIVF</sequence>
<dbReference type="RefSeq" id="WP_131838803.1">
    <property type="nucleotide sequence ID" value="NZ_SLWB01000004.1"/>
</dbReference>